<dbReference type="RefSeq" id="WP_202823819.1">
    <property type="nucleotide sequence ID" value="NZ_JAEUXJ010000001.1"/>
</dbReference>
<feature type="compositionally biased region" description="Low complexity" evidence="1">
    <location>
        <begin position="44"/>
        <end position="62"/>
    </location>
</feature>
<name>A0ABS1V1C3_9PROT</name>
<evidence type="ECO:0000256" key="1">
    <source>
        <dbReference type="SAM" id="MobiDB-lite"/>
    </source>
</evidence>
<evidence type="ECO:0000313" key="2">
    <source>
        <dbReference type="EMBL" id="MBL6454088.1"/>
    </source>
</evidence>
<dbReference type="PANTHER" id="PTHR36109:SF2">
    <property type="entry name" value="MEMBRANE PROTEIN"/>
    <property type="match status" value="1"/>
</dbReference>
<dbReference type="PANTHER" id="PTHR36109">
    <property type="entry name" value="MEMBRANE PROTEIN-RELATED"/>
    <property type="match status" value="1"/>
</dbReference>
<sequence length="401" mass="38994">MATRTIARMFDNYSDAASAVRDLEAAGFAHDDISLVARGAEDGTTTPTTSTTDVEADGQTGASTGGATGATLGTLVGGGAGLLAGIGALAIPGLGPIVAAGWLVAALTGAGVGAAAGGLLGALTQAGIGEEQAAVYAEGVRRGSNLVTVRADDSRATEIEEILARHNPQDYDAKTGRWDEAGWTRHDTAATGGLVDPAGGLGTAAGVGTTTAADQMGTRTGMGSRTDASLVGGAPDGSPGNPPGTQLSRGFDKVAGTNVSGAHPENELGATRNPDLAPGTRTGTLSSTTDGTPGNPPGSKLSRGFDEAAGTNVSGAHPENETRSTGMGASGATGLGTGTSTGTTTGTGMGTGLGSSSPDGTPGNPPGTKLSRGLDEAAGTNVSGAHPENEVKPNRNPNPSR</sequence>
<accession>A0ABS1V1C3</accession>
<feature type="compositionally biased region" description="Polar residues" evidence="1">
    <location>
        <begin position="217"/>
        <end position="227"/>
    </location>
</feature>
<proteinExistence type="predicted"/>
<keyword evidence="3" id="KW-1185">Reference proteome</keyword>
<feature type="compositionally biased region" description="Gly residues" evidence="1">
    <location>
        <begin position="328"/>
        <end position="353"/>
    </location>
</feature>
<organism evidence="2 3">
    <name type="scientific">Belnapia mucosa</name>
    <dbReference type="NCBI Taxonomy" id="2804532"/>
    <lineage>
        <taxon>Bacteria</taxon>
        <taxon>Pseudomonadati</taxon>
        <taxon>Pseudomonadota</taxon>
        <taxon>Alphaproteobacteria</taxon>
        <taxon>Acetobacterales</taxon>
        <taxon>Roseomonadaceae</taxon>
        <taxon>Belnapia</taxon>
    </lineage>
</organism>
<evidence type="ECO:0000313" key="3">
    <source>
        <dbReference type="Proteomes" id="UP000606490"/>
    </source>
</evidence>
<gene>
    <name evidence="2" type="ORF">JMJ55_02060</name>
</gene>
<feature type="compositionally biased region" description="Polar residues" evidence="1">
    <location>
        <begin position="281"/>
        <end position="292"/>
    </location>
</feature>
<reference evidence="2 3" key="1">
    <citation type="submission" date="2021-01" db="EMBL/GenBank/DDBJ databases">
        <title>Belnapia mucosa sp. nov. and Belnapia arida sp. nov., isolated from the Tabernas Desert (Almeria, Spain).</title>
        <authorList>
            <person name="Molina-Menor E."/>
            <person name="Vidal-Verdu A."/>
            <person name="Calonge A."/>
            <person name="Satari L."/>
            <person name="Pereto Magraner J."/>
            <person name="Porcar Miralles M."/>
        </authorList>
    </citation>
    <scope>NUCLEOTIDE SEQUENCE [LARGE SCALE GENOMIC DNA]</scope>
    <source>
        <strain evidence="2 3">T6</strain>
    </source>
</reference>
<comment type="caution">
    <text evidence="2">The sequence shown here is derived from an EMBL/GenBank/DDBJ whole genome shotgun (WGS) entry which is preliminary data.</text>
</comment>
<protein>
    <recommendedName>
        <fullName evidence="4">Heat induced stress protein YflT</fullName>
    </recommendedName>
</protein>
<dbReference type="EMBL" id="JAEUXJ010000001">
    <property type="protein sequence ID" value="MBL6454088.1"/>
    <property type="molecule type" value="Genomic_DNA"/>
</dbReference>
<dbReference type="Proteomes" id="UP000606490">
    <property type="component" value="Unassembled WGS sequence"/>
</dbReference>
<feature type="region of interest" description="Disordered" evidence="1">
    <location>
        <begin position="39"/>
        <end position="67"/>
    </location>
</feature>
<feature type="region of interest" description="Disordered" evidence="1">
    <location>
        <begin position="212"/>
        <end position="401"/>
    </location>
</feature>
<dbReference type="InterPro" id="IPR052948">
    <property type="entry name" value="Low_temp-induced_all0457"/>
</dbReference>
<evidence type="ECO:0008006" key="4">
    <source>
        <dbReference type="Google" id="ProtNLM"/>
    </source>
</evidence>